<dbReference type="InterPro" id="IPR020936">
    <property type="entry name" value="TrhO"/>
</dbReference>
<dbReference type="Pfam" id="PF17773">
    <property type="entry name" value="UPF0176_N"/>
    <property type="match status" value="1"/>
</dbReference>
<gene>
    <name evidence="4" type="primary">Aste57867_19271</name>
    <name evidence="3" type="ORF">As57867_019207</name>
    <name evidence="4" type="ORF">ASTE57867_19271</name>
</gene>
<evidence type="ECO:0000313" key="4">
    <source>
        <dbReference type="EMBL" id="VFT95991.1"/>
    </source>
</evidence>
<reference evidence="3" key="2">
    <citation type="submission" date="2019-06" db="EMBL/GenBank/DDBJ databases">
        <title>Genomics analysis of Aphanomyces spp. identifies a new class of oomycete effector associated with host adaptation.</title>
        <authorList>
            <person name="Gaulin E."/>
        </authorList>
    </citation>
    <scope>NUCLEOTIDE SEQUENCE</scope>
    <source>
        <strain evidence="3">CBS 578.67</strain>
    </source>
</reference>
<feature type="region of interest" description="Disordered" evidence="1">
    <location>
        <begin position="356"/>
        <end position="377"/>
    </location>
</feature>
<dbReference type="PROSITE" id="PS50206">
    <property type="entry name" value="RHODANESE_3"/>
    <property type="match status" value="1"/>
</dbReference>
<dbReference type="OrthoDB" id="25002at2759"/>
<dbReference type="EMBL" id="VJMH01006482">
    <property type="protein sequence ID" value="KAF0689259.1"/>
    <property type="molecule type" value="Genomic_DNA"/>
</dbReference>
<keyword evidence="5" id="KW-1185">Reference proteome</keyword>
<dbReference type="AlphaFoldDB" id="A0A485LCC4"/>
<organism evidence="4 5">
    <name type="scientific">Aphanomyces stellatus</name>
    <dbReference type="NCBI Taxonomy" id="120398"/>
    <lineage>
        <taxon>Eukaryota</taxon>
        <taxon>Sar</taxon>
        <taxon>Stramenopiles</taxon>
        <taxon>Oomycota</taxon>
        <taxon>Saprolegniomycetes</taxon>
        <taxon>Saprolegniales</taxon>
        <taxon>Verrucalvaceae</taxon>
        <taxon>Aphanomyces</taxon>
    </lineage>
</organism>
<dbReference type="Pfam" id="PF00581">
    <property type="entry name" value="Rhodanese"/>
    <property type="match status" value="1"/>
</dbReference>
<evidence type="ECO:0000259" key="2">
    <source>
        <dbReference type="PROSITE" id="PS50206"/>
    </source>
</evidence>
<name>A0A485LCC4_9STRA</name>
<dbReference type="Gene3D" id="3.30.70.100">
    <property type="match status" value="1"/>
</dbReference>
<dbReference type="PANTHER" id="PTHR43268:SF7">
    <property type="entry name" value="RHODANESE DOMAIN-CONTAINING PROTEIN"/>
    <property type="match status" value="1"/>
</dbReference>
<dbReference type="CDD" id="cd01518">
    <property type="entry name" value="RHOD_YceA"/>
    <property type="match status" value="1"/>
</dbReference>
<dbReference type="InterPro" id="IPR022111">
    <property type="entry name" value="Rhodanese_C"/>
</dbReference>
<sequence>MAPSDPADAPYEVLLYYRYADLPSADVDALLASQKTLCASLGLLGRVRISEEGINGTLGGDPASIQGYIDAVESSVDAFVGLEIDWKRSPADVLPFEDLILRRVKEIVSIELPDDECHVANTGVHLSPTDFHAAMLDATTTTNKDAIAVIDVRNNYEYNIGHFKDAMNPSTRRFGQFPQWVRDHLPLLQQKDRILMYCTGGIRCEKASSYLKHLGLTNVYQLQGGIHRYLEAFPDGGAFVGKNFVFDQRVAVASENDHVVGVCQGCNVSHDAISGIRCSYCRMHVMLCGDCYDPTTTPIVFCPEHTWMGDGSPAELATKLKTLEAQLLVPANVGPKGKGRRRSIRKQMDAIEAVVQHHRPDDVDRDVTNNGDDRRVA</sequence>
<evidence type="ECO:0000313" key="3">
    <source>
        <dbReference type="EMBL" id="KAF0689259.1"/>
    </source>
</evidence>
<reference evidence="4 5" key="1">
    <citation type="submission" date="2019-03" db="EMBL/GenBank/DDBJ databases">
        <authorList>
            <person name="Gaulin E."/>
            <person name="Dumas B."/>
        </authorList>
    </citation>
    <scope>NUCLEOTIDE SEQUENCE [LARGE SCALE GENOMIC DNA]</scope>
    <source>
        <strain evidence="4">CBS 568.67</strain>
    </source>
</reference>
<dbReference type="EMBL" id="CAADRA010006503">
    <property type="protein sequence ID" value="VFT95991.1"/>
    <property type="molecule type" value="Genomic_DNA"/>
</dbReference>
<dbReference type="SUPFAM" id="SSF52821">
    <property type="entry name" value="Rhodanese/Cell cycle control phosphatase"/>
    <property type="match status" value="1"/>
</dbReference>
<evidence type="ECO:0000313" key="5">
    <source>
        <dbReference type="Proteomes" id="UP000332933"/>
    </source>
</evidence>
<dbReference type="InterPro" id="IPR040503">
    <property type="entry name" value="TRHO_N"/>
</dbReference>
<proteinExistence type="predicted"/>
<evidence type="ECO:0000256" key="1">
    <source>
        <dbReference type="SAM" id="MobiDB-lite"/>
    </source>
</evidence>
<accession>A0A485LCC4</accession>
<feature type="domain" description="Rhodanese" evidence="2">
    <location>
        <begin position="143"/>
        <end position="238"/>
    </location>
</feature>
<dbReference type="Proteomes" id="UP000332933">
    <property type="component" value="Unassembled WGS sequence"/>
</dbReference>
<dbReference type="Pfam" id="PF12368">
    <property type="entry name" value="Rhodanese_C"/>
    <property type="match status" value="1"/>
</dbReference>
<dbReference type="SMART" id="SM00450">
    <property type="entry name" value="RHOD"/>
    <property type="match status" value="1"/>
</dbReference>
<protein>
    <submittedName>
        <fullName evidence="4">Aste57867_19271 protein</fullName>
    </submittedName>
</protein>
<dbReference type="InterPro" id="IPR036873">
    <property type="entry name" value="Rhodanese-like_dom_sf"/>
</dbReference>
<feature type="compositionally biased region" description="Basic and acidic residues" evidence="1">
    <location>
        <begin position="358"/>
        <end position="377"/>
    </location>
</feature>
<dbReference type="Gene3D" id="3.40.250.10">
    <property type="entry name" value="Rhodanese-like domain"/>
    <property type="match status" value="1"/>
</dbReference>
<dbReference type="InterPro" id="IPR001763">
    <property type="entry name" value="Rhodanese-like_dom"/>
</dbReference>
<dbReference type="PANTHER" id="PTHR43268">
    <property type="entry name" value="THIOSULFATE SULFURTRANSFERASE/RHODANESE-LIKE DOMAIN-CONTAINING PROTEIN 2"/>
    <property type="match status" value="1"/>
</dbReference>